<evidence type="ECO:0000313" key="3">
    <source>
        <dbReference type="Proteomes" id="UP000288704"/>
    </source>
</evidence>
<dbReference type="AlphaFoldDB" id="A0A438ZM74"/>
<dbReference type="EMBL" id="RJIC01000002">
    <property type="protein sequence ID" value="RVZ65039.1"/>
    <property type="molecule type" value="Genomic_DNA"/>
</dbReference>
<feature type="coiled-coil region" evidence="1">
    <location>
        <begin position="25"/>
        <end position="52"/>
    </location>
</feature>
<organism evidence="2 3">
    <name type="scientific">Helicobacter pylori</name>
    <name type="common">Campylobacter pylori</name>
    <dbReference type="NCBI Taxonomy" id="210"/>
    <lineage>
        <taxon>Bacteria</taxon>
        <taxon>Pseudomonadati</taxon>
        <taxon>Campylobacterota</taxon>
        <taxon>Epsilonproteobacteria</taxon>
        <taxon>Campylobacterales</taxon>
        <taxon>Helicobacteraceae</taxon>
        <taxon>Helicobacter</taxon>
    </lineage>
</organism>
<name>A0A438ZM74_HELPX</name>
<evidence type="ECO:0000313" key="2">
    <source>
        <dbReference type="EMBL" id="RVZ65039.1"/>
    </source>
</evidence>
<keyword evidence="1" id="KW-0175">Coiled coil</keyword>
<sequence>MPLPFILAGVALAAAGYGVKKGIDALDADCEADEMEKKLENAKAYCSQAEAAVKKVDVVIDDLRSVEKMAKLFTRQITKFDALFFSLSQEAIATMKKHNYDTSHYNQKEKDQLSVTVSTLFSLSAFLKVPIMDEHQKLTEKAKNALNLMRDQIGSLENGHYSLRGIRFRQVQLEDLRDDKTS</sequence>
<evidence type="ECO:0000256" key="1">
    <source>
        <dbReference type="SAM" id="Coils"/>
    </source>
</evidence>
<reference evidence="2 3" key="1">
    <citation type="submission" date="2018-10" db="EMBL/GenBank/DDBJ databases">
        <title>Genetic determinants and prediction of antibiotic resistance phenotypes in Helicobacter pylori.</title>
        <authorList>
            <person name="Wagner K."/>
        </authorList>
    </citation>
    <scope>NUCLEOTIDE SEQUENCE [LARGE SCALE GENOMIC DNA]</scope>
    <source>
        <strain evidence="2 3">ZH117</strain>
    </source>
</reference>
<dbReference type="Proteomes" id="UP000288704">
    <property type="component" value="Unassembled WGS sequence"/>
</dbReference>
<proteinExistence type="predicted"/>
<accession>A0A438ZM74</accession>
<protein>
    <submittedName>
        <fullName evidence="2">Sortase</fullName>
    </submittedName>
</protein>
<gene>
    <name evidence="2" type="ORF">EC574_01835</name>
</gene>
<comment type="caution">
    <text evidence="2">The sequence shown here is derived from an EMBL/GenBank/DDBJ whole genome shotgun (WGS) entry which is preliminary data.</text>
</comment>